<dbReference type="Pfam" id="PF15251">
    <property type="entry name" value="TAPR1-like"/>
    <property type="match status" value="1"/>
</dbReference>
<comment type="caution">
    <text evidence="2">The sequence shown here is derived from an EMBL/GenBank/DDBJ whole genome shotgun (WGS) entry which is preliminary data.</text>
</comment>
<feature type="region of interest" description="Disordered" evidence="1">
    <location>
        <begin position="1"/>
        <end position="46"/>
    </location>
</feature>
<feature type="region of interest" description="Disordered" evidence="1">
    <location>
        <begin position="118"/>
        <end position="182"/>
    </location>
</feature>
<dbReference type="Proteomes" id="UP001370758">
    <property type="component" value="Unassembled WGS sequence"/>
</dbReference>
<feature type="compositionally biased region" description="Polar residues" evidence="1">
    <location>
        <begin position="1"/>
        <end position="13"/>
    </location>
</feature>
<keyword evidence="3" id="KW-1185">Reference proteome</keyword>
<evidence type="ECO:0000313" key="2">
    <source>
        <dbReference type="EMBL" id="KAK6500428.1"/>
    </source>
</evidence>
<proteinExistence type="predicted"/>
<feature type="compositionally biased region" description="Basic and acidic residues" evidence="1">
    <location>
        <begin position="154"/>
        <end position="169"/>
    </location>
</feature>
<gene>
    <name evidence="2" type="ORF">TWF481_010772</name>
</gene>
<name>A0AAV9W3R3_9PEZI</name>
<dbReference type="PANTHER" id="PTHR38645:SF1">
    <property type="entry name" value="YALI0F12243P"/>
    <property type="match status" value="1"/>
</dbReference>
<sequence length="314" mass="34028">MDMTSLSSTLPGGNQNSSSSSSRRPQNHNQSQNPSKQQSPDIADDGQNLIEAFQSAARSVTNLYRSSAALIRNSRSDGYTDALSDVLEAIDNESAYNDPSLALSRIRDWVIDRRHEIKGGAAGGNPAGRGESMPPQQQREMSTEAEMDDGANNGKEEEQQRRDEPRSDVHVPYPDLQHQHQQQLPMNIQSIPQFSFQPLNPLPQYPSQTPDAIDPLPSPGVDGMFMFNSPVATQQIMPNGRTPGAGNKVPFAPRSNNTGLGAGAGTKRRNQSMDFFDLGEFGNFGMNGIPRRDFGNWGSGGGGGQGNAKRGKFV</sequence>
<dbReference type="PANTHER" id="PTHR38645">
    <property type="entry name" value="CHROMOSOME 9, WHOLE GENOME SHOTGUN SEQUENCE"/>
    <property type="match status" value="1"/>
</dbReference>
<organism evidence="2 3">
    <name type="scientific">Arthrobotrys musiformis</name>
    <dbReference type="NCBI Taxonomy" id="47236"/>
    <lineage>
        <taxon>Eukaryota</taxon>
        <taxon>Fungi</taxon>
        <taxon>Dikarya</taxon>
        <taxon>Ascomycota</taxon>
        <taxon>Pezizomycotina</taxon>
        <taxon>Orbiliomycetes</taxon>
        <taxon>Orbiliales</taxon>
        <taxon>Orbiliaceae</taxon>
        <taxon>Arthrobotrys</taxon>
    </lineage>
</organism>
<evidence type="ECO:0000313" key="3">
    <source>
        <dbReference type="Proteomes" id="UP001370758"/>
    </source>
</evidence>
<protein>
    <submittedName>
        <fullName evidence="2">Uncharacterized protein</fullName>
    </submittedName>
</protein>
<dbReference type="InterPro" id="IPR029196">
    <property type="entry name" value="HAPSTR1-like"/>
</dbReference>
<feature type="compositionally biased region" description="Low complexity" evidence="1">
    <location>
        <begin position="14"/>
        <end position="40"/>
    </location>
</feature>
<reference evidence="2 3" key="1">
    <citation type="submission" date="2023-08" db="EMBL/GenBank/DDBJ databases">
        <authorList>
            <person name="Palmer J.M."/>
        </authorList>
    </citation>
    <scope>NUCLEOTIDE SEQUENCE [LARGE SCALE GENOMIC DNA]</scope>
    <source>
        <strain evidence="2 3">TWF481</strain>
    </source>
</reference>
<dbReference type="AlphaFoldDB" id="A0AAV9W3R3"/>
<dbReference type="EMBL" id="JAVHJL010000007">
    <property type="protein sequence ID" value="KAK6500428.1"/>
    <property type="molecule type" value="Genomic_DNA"/>
</dbReference>
<accession>A0AAV9W3R3</accession>
<evidence type="ECO:0000256" key="1">
    <source>
        <dbReference type="SAM" id="MobiDB-lite"/>
    </source>
</evidence>